<dbReference type="EMBL" id="CAJVCH010565149">
    <property type="protein sequence ID" value="CAG7832454.1"/>
    <property type="molecule type" value="Genomic_DNA"/>
</dbReference>
<dbReference type="Pfam" id="PF07728">
    <property type="entry name" value="AAA_5"/>
    <property type="match status" value="1"/>
</dbReference>
<dbReference type="AlphaFoldDB" id="A0A8J2PT24"/>
<keyword evidence="1" id="KW-0547">Nucleotide-binding</keyword>
<feature type="domain" description="ATPase dynein-related AAA" evidence="3">
    <location>
        <begin position="50"/>
        <end position="115"/>
    </location>
</feature>
<sequence length="115" mass="12737">PTGKSVCVEGYWLPQGDVPVIQPDKYILTLSMRRNLKDIGRIVSAGKLPILIKGETSVGKTSLIQYLATVSGNRCFRINNHQHTDLQDYIGSYQSDQSGKLVFTEGVLVQAMRRG</sequence>
<evidence type="ECO:0000259" key="3">
    <source>
        <dbReference type="Pfam" id="PF07728"/>
    </source>
</evidence>
<evidence type="ECO:0000313" key="4">
    <source>
        <dbReference type="EMBL" id="CAG7832454.1"/>
    </source>
</evidence>
<accession>A0A8J2PT24</accession>
<dbReference type="Proteomes" id="UP000708208">
    <property type="component" value="Unassembled WGS sequence"/>
</dbReference>
<dbReference type="PANTHER" id="PTHR48103">
    <property type="entry name" value="MIDASIN-RELATED"/>
    <property type="match status" value="1"/>
</dbReference>
<dbReference type="GO" id="GO:0000027">
    <property type="term" value="P:ribosomal large subunit assembly"/>
    <property type="evidence" value="ECO:0007669"/>
    <property type="project" value="TreeGrafter"/>
</dbReference>
<protein>
    <recommendedName>
        <fullName evidence="3">ATPase dynein-related AAA domain-containing protein</fullName>
    </recommendedName>
</protein>
<evidence type="ECO:0000256" key="2">
    <source>
        <dbReference type="ARBA" id="ARBA00022840"/>
    </source>
</evidence>
<comment type="caution">
    <text evidence="4">The sequence shown here is derived from an EMBL/GenBank/DDBJ whole genome shotgun (WGS) entry which is preliminary data.</text>
</comment>
<dbReference type="GO" id="GO:0016887">
    <property type="term" value="F:ATP hydrolysis activity"/>
    <property type="evidence" value="ECO:0007669"/>
    <property type="project" value="InterPro"/>
</dbReference>
<proteinExistence type="predicted"/>
<feature type="non-terminal residue" evidence="4">
    <location>
        <position position="115"/>
    </location>
</feature>
<keyword evidence="5" id="KW-1185">Reference proteome</keyword>
<organism evidence="4 5">
    <name type="scientific">Allacma fusca</name>
    <dbReference type="NCBI Taxonomy" id="39272"/>
    <lineage>
        <taxon>Eukaryota</taxon>
        <taxon>Metazoa</taxon>
        <taxon>Ecdysozoa</taxon>
        <taxon>Arthropoda</taxon>
        <taxon>Hexapoda</taxon>
        <taxon>Collembola</taxon>
        <taxon>Symphypleona</taxon>
        <taxon>Sminthuridae</taxon>
        <taxon>Allacma</taxon>
    </lineage>
</organism>
<dbReference type="PANTHER" id="PTHR48103:SF2">
    <property type="entry name" value="MIDASIN"/>
    <property type="match status" value="1"/>
</dbReference>
<keyword evidence="2" id="KW-0067">ATP-binding</keyword>
<reference evidence="4" key="1">
    <citation type="submission" date="2021-06" db="EMBL/GenBank/DDBJ databases">
        <authorList>
            <person name="Hodson N. C."/>
            <person name="Mongue J. A."/>
            <person name="Jaron S. K."/>
        </authorList>
    </citation>
    <scope>NUCLEOTIDE SEQUENCE</scope>
</reference>
<dbReference type="OrthoDB" id="422220at2759"/>
<gene>
    <name evidence="4" type="ORF">AFUS01_LOCUS42138</name>
</gene>
<dbReference type="GO" id="GO:0030687">
    <property type="term" value="C:preribosome, large subunit precursor"/>
    <property type="evidence" value="ECO:0007669"/>
    <property type="project" value="TreeGrafter"/>
</dbReference>
<feature type="non-terminal residue" evidence="4">
    <location>
        <position position="1"/>
    </location>
</feature>
<dbReference type="GO" id="GO:0000055">
    <property type="term" value="P:ribosomal large subunit export from nucleus"/>
    <property type="evidence" value="ECO:0007669"/>
    <property type="project" value="TreeGrafter"/>
</dbReference>
<dbReference type="GO" id="GO:0005634">
    <property type="term" value="C:nucleus"/>
    <property type="evidence" value="ECO:0007669"/>
    <property type="project" value="TreeGrafter"/>
</dbReference>
<dbReference type="GO" id="GO:0005524">
    <property type="term" value="F:ATP binding"/>
    <property type="evidence" value="ECO:0007669"/>
    <property type="project" value="UniProtKB-KW"/>
</dbReference>
<dbReference type="InterPro" id="IPR011704">
    <property type="entry name" value="ATPase_dyneun-rel_AAA"/>
</dbReference>
<evidence type="ECO:0000256" key="1">
    <source>
        <dbReference type="ARBA" id="ARBA00022741"/>
    </source>
</evidence>
<evidence type="ECO:0000313" key="5">
    <source>
        <dbReference type="Proteomes" id="UP000708208"/>
    </source>
</evidence>
<name>A0A8J2PT24_9HEXA</name>